<name>A0A0M3I403_ASCLU</name>
<feature type="region of interest" description="Disordered" evidence="1">
    <location>
        <begin position="35"/>
        <end position="58"/>
    </location>
</feature>
<feature type="compositionally biased region" description="Polar residues" evidence="1">
    <location>
        <begin position="46"/>
        <end position="58"/>
    </location>
</feature>
<dbReference type="Proteomes" id="UP000036681">
    <property type="component" value="Unplaced"/>
</dbReference>
<reference evidence="3" key="1">
    <citation type="submission" date="2017-02" db="UniProtKB">
        <authorList>
            <consortium name="WormBaseParasite"/>
        </authorList>
    </citation>
    <scope>IDENTIFICATION</scope>
</reference>
<evidence type="ECO:0000313" key="2">
    <source>
        <dbReference type="Proteomes" id="UP000036681"/>
    </source>
</evidence>
<dbReference type="AlphaFoldDB" id="A0A0M3I403"/>
<evidence type="ECO:0000256" key="1">
    <source>
        <dbReference type="SAM" id="MobiDB-lite"/>
    </source>
</evidence>
<evidence type="ECO:0000313" key="3">
    <source>
        <dbReference type="WBParaSite" id="ALUE_0001144501-mRNA-1"/>
    </source>
</evidence>
<organism evidence="2 3">
    <name type="scientific">Ascaris lumbricoides</name>
    <name type="common">Giant roundworm</name>
    <dbReference type="NCBI Taxonomy" id="6252"/>
    <lineage>
        <taxon>Eukaryota</taxon>
        <taxon>Metazoa</taxon>
        <taxon>Ecdysozoa</taxon>
        <taxon>Nematoda</taxon>
        <taxon>Chromadorea</taxon>
        <taxon>Rhabditida</taxon>
        <taxon>Spirurina</taxon>
        <taxon>Ascaridomorpha</taxon>
        <taxon>Ascaridoidea</taxon>
        <taxon>Ascarididae</taxon>
        <taxon>Ascaris</taxon>
    </lineage>
</organism>
<accession>A0A0M3I403</accession>
<protein>
    <submittedName>
        <fullName evidence="3">DUF2790 domain-containing protein</fullName>
    </submittedName>
</protein>
<keyword evidence="2" id="KW-1185">Reference proteome</keyword>
<dbReference type="WBParaSite" id="ALUE_0001144501-mRNA-1">
    <property type="protein sequence ID" value="ALUE_0001144501-mRNA-1"/>
    <property type="gene ID" value="ALUE_0001144501"/>
</dbReference>
<feature type="compositionally biased region" description="Basic and acidic residues" evidence="1">
    <location>
        <begin position="35"/>
        <end position="45"/>
    </location>
</feature>
<proteinExistence type="predicted"/>
<sequence length="58" mass="6858">MMTASWYDVRGALHSSQYDAAVREVRINRCEHDQQHAVHMQRDGSHTYTPMYTSRTHH</sequence>